<dbReference type="Gene3D" id="2.10.70.100">
    <property type="match status" value="1"/>
</dbReference>
<dbReference type="AlphaFoldDB" id="A0A974SP30"/>
<reference evidence="7" key="1">
    <citation type="submission" date="2020-11" db="EMBL/GenBank/DDBJ databases">
        <title>Azospira restricta DSM 18626 genome sequence.</title>
        <authorList>
            <person name="Moe W.M."/>
        </authorList>
    </citation>
    <scope>NUCLEOTIDE SEQUENCE</scope>
    <source>
        <strain evidence="7">DSM 18626</strain>
    </source>
</reference>
<evidence type="ECO:0000313" key="8">
    <source>
        <dbReference type="Proteomes" id="UP000663444"/>
    </source>
</evidence>
<name>A0A974SP30_9RHOO</name>
<dbReference type="Pfam" id="PF08447">
    <property type="entry name" value="PAS_3"/>
    <property type="match status" value="1"/>
</dbReference>
<evidence type="ECO:0000259" key="6">
    <source>
        <dbReference type="PROSITE" id="PS50887"/>
    </source>
</evidence>
<proteinExistence type="predicted"/>
<keyword evidence="2" id="KW-0472">Membrane</keyword>
<dbReference type="CDD" id="cd01948">
    <property type="entry name" value="EAL"/>
    <property type="match status" value="1"/>
</dbReference>
<comment type="catalytic activity">
    <reaction evidence="1">
        <text>3',3'-c-di-GMP + H2O = 5'-phosphoguanylyl(3'-&gt;5')guanosine + H(+)</text>
        <dbReference type="Rhea" id="RHEA:24902"/>
        <dbReference type="ChEBI" id="CHEBI:15377"/>
        <dbReference type="ChEBI" id="CHEBI:15378"/>
        <dbReference type="ChEBI" id="CHEBI:58754"/>
        <dbReference type="ChEBI" id="CHEBI:58805"/>
        <dbReference type="EC" id="3.1.4.52"/>
    </reaction>
    <physiologicalReaction direction="left-to-right" evidence="1">
        <dbReference type="Rhea" id="RHEA:24903"/>
    </physiologicalReaction>
</comment>
<dbReference type="InterPro" id="IPR035919">
    <property type="entry name" value="EAL_sf"/>
</dbReference>
<dbReference type="SUPFAM" id="SSF55785">
    <property type="entry name" value="PYP-like sensor domain (PAS domain)"/>
    <property type="match status" value="3"/>
</dbReference>
<dbReference type="SMART" id="SM00052">
    <property type="entry name" value="EAL"/>
    <property type="match status" value="1"/>
</dbReference>
<dbReference type="InterPro" id="IPR000160">
    <property type="entry name" value="GGDEF_dom"/>
</dbReference>
<feature type="domain" description="GGDEF" evidence="6">
    <location>
        <begin position="754"/>
        <end position="887"/>
    </location>
</feature>
<dbReference type="Pfam" id="PF13426">
    <property type="entry name" value="PAS_9"/>
    <property type="match status" value="1"/>
</dbReference>
<evidence type="ECO:0000256" key="2">
    <source>
        <dbReference type="SAM" id="Phobius"/>
    </source>
</evidence>
<gene>
    <name evidence="7" type="ORF">IWH25_00205</name>
</gene>
<organism evidence="7 8">
    <name type="scientific">Azospira restricta</name>
    <dbReference type="NCBI Taxonomy" id="404405"/>
    <lineage>
        <taxon>Bacteria</taxon>
        <taxon>Pseudomonadati</taxon>
        <taxon>Pseudomonadota</taxon>
        <taxon>Betaproteobacteria</taxon>
        <taxon>Rhodocyclales</taxon>
        <taxon>Rhodocyclaceae</taxon>
        <taxon>Azospira</taxon>
    </lineage>
</organism>
<evidence type="ECO:0000313" key="7">
    <source>
        <dbReference type="EMBL" id="QRJ63819.1"/>
    </source>
</evidence>
<dbReference type="Pfam" id="PF00990">
    <property type="entry name" value="GGDEF"/>
    <property type="match status" value="1"/>
</dbReference>
<dbReference type="InterPro" id="IPR001633">
    <property type="entry name" value="EAL_dom"/>
</dbReference>
<dbReference type="InterPro" id="IPR000700">
    <property type="entry name" value="PAS-assoc_C"/>
</dbReference>
<feature type="transmembrane region" description="Helical" evidence="2">
    <location>
        <begin position="297"/>
        <end position="319"/>
    </location>
</feature>
<dbReference type="CDD" id="cd01949">
    <property type="entry name" value="GGDEF"/>
    <property type="match status" value="1"/>
</dbReference>
<dbReference type="SMART" id="SM00267">
    <property type="entry name" value="GGDEF"/>
    <property type="match status" value="1"/>
</dbReference>
<feature type="transmembrane region" description="Helical" evidence="2">
    <location>
        <begin position="12"/>
        <end position="32"/>
    </location>
</feature>
<dbReference type="SUPFAM" id="SSF55073">
    <property type="entry name" value="Nucleotide cyclase"/>
    <property type="match status" value="1"/>
</dbReference>
<dbReference type="GO" id="GO:0071732">
    <property type="term" value="P:cellular response to nitric oxide"/>
    <property type="evidence" value="ECO:0007669"/>
    <property type="project" value="UniProtKB-ARBA"/>
</dbReference>
<dbReference type="InterPro" id="IPR000014">
    <property type="entry name" value="PAS"/>
</dbReference>
<dbReference type="RefSeq" id="WP_203387351.1">
    <property type="nucleotide sequence ID" value="NZ_CP064781.1"/>
</dbReference>
<protein>
    <submittedName>
        <fullName evidence="7">EAL domain-containing protein</fullName>
    </submittedName>
</protein>
<evidence type="ECO:0000259" key="5">
    <source>
        <dbReference type="PROSITE" id="PS50883"/>
    </source>
</evidence>
<dbReference type="Pfam" id="PF00563">
    <property type="entry name" value="EAL"/>
    <property type="match status" value="1"/>
</dbReference>
<feature type="domain" description="PAS" evidence="3">
    <location>
        <begin position="601"/>
        <end position="641"/>
    </location>
</feature>
<dbReference type="SUPFAM" id="SSF141868">
    <property type="entry name" value="EAL domain-like"/>
    <property type="match status" value="1"/>
</dbReference>
<dbReference type="NCBIfam" id="TIGR00254">
    <property type="entry name" value="GGDEF"/>
    <property type="match status" value="1"/>
</dbReference>
<dbReference type="PROSITE" id="PS50883">
    <property type="entry name" value="EAL"/>
    <property type="match status" value="1"/>
</dbReference>
<dbReference type="KEGG" id="ares:IWH25_00205"/>
<feature type="domain" description="PAS" evidence="3">
    <location>
        <begin position="362"/>
        <end position="416"/>
    </location>
</feature>
<dbReference type="Pfam" id="PF12860">
    <property type="entry name" value="PAS_7"/>
    <property type="match status" value="1"/>
</dbReference>
<dbReference type="InterPro" id="IPR029787">
    <property type="entry name" value="Nucleotide_cyclase"/>
</dbReference>
<dbReference type="Gene3D" id="3.30.70.270">
    <property type="match status" value="1"/>
</dbReference>
<dbReference type="PANTHER" id="PTHR44757:SF2">
    <property type="entry name" value="BIOFILM ARCHITECTURE MAINTENANCE PROTEIN MBAA"/>
    <property type="match status" value="1"/>
</dbReference>
<dbReference type="FunFam" id="3.20.20.450:FF:000001">
    <property type="entry name" value="Cyclic di-GMP phosphodiesterase yahA"/>
    <property type="match status" value="1"/>
</dbReference>
<keyword evidence="2" id="KW-0812">Transmembrane</keyword>
<evidence type="ECO:0000259" key="3">
    <source>
        <dbReference type="PROSITE" id="PS50112"/>
    </source>
</evidence>
<dbReference type="EMBL" id="CP064781">
    <property type="protein sequence ID" value="QRJ63819.1"/>
    <property type="molecule type" value="Genomic_DNA"/>
</dbReference>
<feature type="domain" description="EAL" evidence="5">
    <location>
        <begin position="896"/>
        <end position="1150"/>
    </location>
</feature>
<dbReference type="SMART" id="SM00091">
    <property type="entry name" value="PAS"/>
    <property type="match status" value="3"/>
</dbReference>
<dbReference type="FunFam" id="3.30.70.270:FF:000001">
    <property type="entry name" value="Diguanylate cyclase domain protein"/>
    <property type="match status" value="1"/>
</dbReference>
<keyword evidence="8" id="KW-1185">Reference proteome</keyword>
<keyword evidence="2" id="KW-1133">Transmembrane helix</keyword>
<dbReference type="PANTHER" id="PTHR44757">
    <property type="entry name" value="DIGUANYLATE CYCLASE DGCP"/>
    <property type="match status" value="1"/>
</dbReference>
<dbReference type="PROSITE" id="PS50112">
    <property type="entry name" value="PAS"/>
    <property type="match status" value="2"/>
</dbReference>
<dbReference type="InterPro" id="IPR013655">
    <property type="entry name" value="PAS_fold_3"/>
</dbReference>
<dbReference type="PROSITE" id="PS50113">
    <property type="entry name" value="PAC"/>
    <property type="match status" value="2"/>
</dbReference>
<sequence length="1158" mass="129251">MPSSREPNLRGLLLAVFSVLLVGIAAANTFFFRAEAEATLKQARAQLQAIADLKVQQIGDWRRERLGDAAIFRDNPSFAAAFARWQERGFSARERREAGEWLEAVLRHYDYREAALLDVAGKPLFATAAGMHVAPDPGLLDTAAGIGSPVFGDLHAAPDGRQHLDVHAPVFAASPRRLIGFVLLRVDPKVLLFPMIQSWPVASDSGEFLLVERRGNEVLFLNELRHRPGAALKLARSLDEETLPATYAARGEKRVMAGIDYRGITVVAATQPVPGTPWGLVAKVNRDEIMAPLHERIGLMIFVSVLLVILAGGVTLHLWQTQRELLARQREREQAASHELGVIKERLVEAQRIGSIGSWERDLQSNVLWWSEETYRLFRYTAEELPAPSFSIFLERIHPEDREGMRQVMLSAVASGTPYSIDYRVCLPDGDTRIYQNVGQIVLDDDGVAVRAVGTVQDVTDSRRSEAELRRKNETMHTIIENIPGGVSLMDGNLNIIAFNEEFGRLLDFPPELLARTPLPMADIVRFNARRGEYGPGDPEQIAAAIIERARTPQAHIFERTRPNGTVIEVRGAPLPGGGFVSIYTDVTARKRAEERLLLAEKVFDNSPEAIMITDLHNRIVSINEAFTQITGFAPGEVLGEDPRILASGRHDRDFYRQMWAALQKTGHWSGEIWDRKKSGDIYPKWMTINAVADQASGQLTHYVAMFADITERKQAEERIHFLAHHDALTELPNRFSLERRLEQALVDARRRDWHVAVLFIDLDRFKVINDTLGHHVGDRLLIDVARRFRDKVRETDMVARLGGDEFVIVLPDLANADAAADVALKIISALLAPIVIDGNELHTSPSIGISLYPDDGLSVEAIMKNADTAMYHAKALGRNNYQFFAEEMNRVASERLSIEARLRQALARQELSLHYQPQFAADGERATGVEALLRWQPPGEGMIEPARFITIAEETGMIVPIGAWVLGEACRQLRRWLDAGLPPLRVAVNLSARQLRNAELVLTVREVLAETGIPPQLLELEITESAVMDKPEEAIQVLQALKQMGVTLAIDDFGTGYSSLAYLKLFPIDHLKIDRSFVRDIERDPNDAAIAVSTIALAHSLGLRVVAEGVETAAQLQMLRRHGCDEVQGFFLSRPLPAEAATQFLLRRQEDRTRRLH</sequence>
<accession>A0A974SP30</accession>
<dbReference type="Gene3D" id="3.30.450.20">
    <property type="entry name" value="PAS domain"/>
    <property type="match status" value="3"/>
</dbReference>
<dbReference type="GO" id="GO:0071111">
    <property type="term" value="F:cyclic-guanylate-specific phosphodiesterase activity"/>
    <property type="evidence" value="ECO:0007669"/>
    <property type="project" value="UniProtKB-EC"/>
</dbReference>
<dbReference type="InterPro" id="IPR035965">
    <property type="entry name" value="PAS-like_dom_sf"/>
</dbReference>
<dbReference type="Gene3D" id="3.20.20.450">
    <property type="entry name" value="EAL domain"/>
    <property type="match status" value="1"/>
</dbReference>
<dbReference type="SMART" id="SM00086">
    <property type="entry name" value="PAC"/>
    <property type="match status" value="2"/>
</dbReference>
<feature type="domain" description="PAC" evidence="4">
    <location>
        <begin position="419"/>
        <end position="471"/>
    </location>
</feature>
<dbReference type="Proteomes" id="UP000663444">
    <property type="component" value="Chromosome"/>
</dbReference>
<evidence type="ECO:0000256" key="1">
    <source>
        <dbReference type="ARBA" id="ARBA00051114"/>
    </source>
</evidence>
<dbReference type="InterPro" id="IPR001610">
    <property type="entry name" value="PAC"/>
</dbReference>
<feature type="domain" description="PAC" evidence="4">
    <location>
        <begin position="669"/>
        <end position="722"/>
    </location>
</feature>
<dbReference type="InterPro" id="IPR043128">
    <property type="entry name" value="Rev_trsase/Diguanyl_cyclase"/>
</dbReference>
<evidence type="ECO:0000259" key="4">
    <source>
        <dbReference type="PROSITE" id="PS50113"/>
    </source>
</evidence>
<dbReference type="PROSITE" id="PS50887">
    <property type="entry name" value="GGDEF"/>
    <property type="match status" value="1"/>
</dbReference>
<dbReference type="NCBIfam" id="TIGR00229">
    <property type="entry name" value="sensory_box"/>
    <property type="match status" value="2"/>
</dbReference>
<dbReference type="InterPro" id="IPR052155">
    <property type="entry name" value="Biofilm_reg_signaling"/>
</dbReference>
<dbReference type="CDD" id="cd00130">
    <property type="entry name" value="PAS"/>
    <property type="match status" value="2"/>
</dbReference>